<dbReference type="AlphaFoldDB" id="A0A9D4KDS5"/>
<reference evidence="2" key="1">
    <citation type="journal article" date="2019" name="bioRxiv">
        <title>The Genome of the Zebra Mussel, Dreissena polymorpha: A Resource for Invasive Species Research.</title>
        <authorList>
            <person name="McCartney M.A."/>
            <person name="Auch B."/>
            <person name="Kono T."/>
            <person name="Mallez S."/>
            <person name="Zhang Y."/>
            <person name="Obille A."/>
            <person name="Becker A."/>
            <person name="Abrahante J.E."/>
            <person name="Garbe J."/>
            <person name="Badalamenti J.P."/>
            <person name="Herman A."/>
            <person name="Mangelson H."/>
            <person name="Liachko I."/>
            <person name="Sullivan S."/>
            <person name="Sone E.D."/>
            <person name="Koren S."/>
            <person name="Silverstein K.A.T."/>
            <person name="Beckman K.B."/>
            <person name="Gohl D.M."/>
        </authorList>
    </citation>
    <scope>NUCLEOTIDE SEQUENCE</scope>
    <source>
        <strain evidence="2">Duluth1</strain>
        <tissue evidence="2">Whole animal</tissue>
    </source>
</reference>
<comment type="caution">
    <text evidence="2">The sequence shown here is derived from an EMBL/GenBank/DDBJ whole genome shotgun (WGS) entry which is preliminary data.</text>
</comment>
<dbReference type="SUPFAM" id="SSF56219">
    <property type="entry name" value="DNase I-like"/>
    <property type="match status" value="1"/>
</dbReference>
<evidence type="ECO:0000313" key="2">
    <source>
        <dbReference type="EMBL" id="KAH3837968.1"/>
    </source>
</evidence>
<reference evidence="2" key="2">
    <citation type="submission" date="2020-11" db="EMBL/GenBank/DDBJ databases">
        <authorList>
            <person name="McCartney M.A."/>
            <person name="Auch B."/>
            <person name="Kono T."/>
            <person name="Mallez S."/>
            <person name="Becker A."/>
            <person name="Gohl D.M."/>
            <person name="Silverstein K.A.T."/>
            <person name="Koren S."/>
            <person name="Bechman K.B."/>
            <person name="Herman A."/>
            <person name="Abrahante J.E."/>
            <person name="Garbe J."/>
        </authorList>
    </citation>
    <scope>NUCLEOTIDE SEQUENCE</scope>
    <source>
        <strain evidence="2">Duluth1</strain>
        <tissue evidence="2">Whole animal</tissue>
    </source>
</reference>
<dbReference type="Proteomes" id="UP000828390">
    <property type="component" value="Unassembled WGS sequence"/>
</dbReference>
<keyword evidence="3" id="KW-1185">Reference proteome</keyword>
<evidence type="ECO:0000259" key="1">
    <source>
        <dbReference type="Pfam" id="PF03372"/>
    </source>
</evidence>
<protein>
    <recommendedName>
        <fullName evidence="1">Endonuclease/exonuclease/phosphatase domain-containing protein</fullName>
    </recommendedName>
</protein>
<dbReference type="EMBL" id="JAIWYP010000004">
    <property type="protein sequence ID" value="KAH3837968.1"/>
    <property type="molecule type" value="Genomic_DNA"/>
</dbReference>
<dbReference type="Gene3D" id="3.60.10.10">
    <property type="entry name" value="Endonuclease/exonuclease/phosphatase"/>
    <property type="match status" value="1"/>
</dbReference>
<gene>
    <name evidence="2" type="ORF">DPMN_111373</name>
</gene>
<dbReference type="InterPro" id="IPR036691">
    <property type="entry name" value="Endo/exonu/phosph_ase_sf"/>
</dbReference>
<sequence>MSRLQQNMPLTSPYSCLHKPVTCETVKICLLNARSLRLHFQDVQADPLTQSTDVFFTEAHIYINQTELYSLPTYQHIIKQQDRNNSHGLACYIKRNMQCREIPVPDVTSLETLGVELIIPNSTLTFIVIYKPPKVTMADLLRDLQIILKAIDNVQKTIILGDFNGDALAAESQPLKYLMQQFTFKFTHGTTHNHGSCLDHVYLPKDIQNMYNCYTFLPTYFSDHFYVHLQLGISA</sequence>
<feature type="domain" description="Endonuclease/exonuclease/phosphatase" evidence="1">
    <location>
        <begin position="76"/>
        <end position="224"/>
    </location>
</feature>
<dbReference type="PANTHER" id="PTHR33776:SF3">
    <property type="entry name" value="PHD-TYPE DOMAIN-CONTAINING PROTEIN"/>
    <property type="match status" value="1"/>
</dbReference>
<accession>A0A9D4KDS5</accession>
<proteinExistence type="predicted"/>
<evidence type="ECO:0000313" key="3">
    <source>
        <dbReference type="Proteomes" id="UP000828390"/>
    </source>
</evidence>
<organism evidence="2 3">
    <name type="scientific">Dreissena polymorpha</name>
    <name type="common">Zebra mussel</name>
    <name type="synonym">Mytilus polymorpha</name>
    <dbReference type="NCBI Taxonomy" id="45954"/>
    <lineage>
        <taxon>Eukaryota</taxon>
        <taxon>Metazoa</taxon>
        <taxon>Spiralia</taxon>
        <taxon>Lophotrochozoa</taxon>
        <taxon>Mollusca</taxon>
        <taxon>Bivalvia</taxon>
        <taxon>Autobranchia</taxon>
        <taxon>Heteroconchia</taxon>
        <taxon>Euheterodonta</taxon>
        <taxon>Imparidentia</taxon>
        <taxon>Neoheterodontei</taxon>
        <taxon>Myida</taxon>
        <taxon>Dreissenoidea</taxon>
        <taxon>Dreissenidae</taxon>
        <taxon>Dreissena</taxon>
    </lineage>
</organism>
<dbReference type="PANTHER" id="PTHR33776">
    <property type="entry name" value="ENDO/EXONUCLEASE/PHOSPHATASE DOMAIN-CONTAINING PROTEIN"/>
    <property type="match status" value="1"/>
</dbReference>
<dbReference type="Pfam" id="PF03372">
    <property type="entry name" value="Exo_endo_phos"/>
    <property type="match status" value="1"/>
</dbReference>
<name>A0A9D4KDS5_DREPO</name>
<dbReference type="GO" id="GO:0003824">
    <property type="term" value="F:catalytic activity"/>
    <property type="evidence" value="ECO:0007669"/>
    <property type="project" value="InterPro"/>
</dbReference>
<dbReference type="InterPro" id="IPR005135">
    <property type="entry name" value="Endo/exonuclease/phosphatase"/>
</dbReference>